<keyword evidence="5 13" id="KW-0138">CF(0)</keyword>
<evidence type="ECO:0000256" key="12">
    <source>
        <dbReference type="ARBA" id="ARBA00024864"/>
    </source>
</evidence>
<proteinExistence type="inferred from homology"/>
<evidence type="ECO:0000256" key="3">
    <source>
        <dbReference type="ARBA" id="ARBA00011291"/>
    </source>
</evidence>
<reference evidence="15" key="1">
    <citation type="journal article" date="2019" name="Syst. Entomol.">
        <title>Evolutionary history of stomach bot flies in the light of mitogenomics.</title>
        <authorList>
            <person name="Yan L."/>
            <person name="Pape T."/>
            <person name="Elgar M.A."/>
            <person name="Gao Y."/>
            <person name="Zhang D."/>
        </authorList>
    </citation>
    <scope>NUCLEOTIDE SEQUENCE</scope>
</reference>
<keyword evidence="6 13" id="KW-0812">Transmembrane</keyword>
<name>A0A4V1HFA1_9MUSC</name>
<keyword evidence="7 13" id="KW-0375">Hydrogen ion transport</keyword>
<accession>A0A4V1HFA1</accession>
<comment type="subcellular location">
    <subcellularLocation>
        <location evidence="1 13">Mitochondrion membrane</location>
        <topology evidence="1 13">Single-pass membrane protein</topology>
    </subcellularLocation>
</comment>
<dbReference type="AlphaFoldDB" id="A0A4V1HFA1"/>
<keyword evidence="9 13" id="KW-0406">Ion transport</keyword>
<comment type="similarity">
    <text evidence="2 13">Belongs to the ATPase protein 8 family.</text>
</comment>
<geneLocation type="mitochondrion" evidence="15"/>
<evidence type="ECO:0000256" key="9">
    <source>
        <dbReference type="ARBA" id="ARBA00023065"/>
    </source>
</evidence>
<evidence type="ECO:0000256" key="11">
    <source>
        <dbReference type="ARBA" id="ARBA00023136"/>
    </source>
</evidence>
<dbReference type="GO" id="GO:0045259">
    <property type="term" value="C:proton-transporting ATP synthase complex"/>
    <property type="evidence" value="ECO:0007669"/>
    <property type="project" value="UniProtKB-KW"/>
</dbReference>
<dbReference type="Pfam" id="PF00895">
    <property type="entry name" value="ATP-synt_8"/>
    <property type="match status" value="1"/>
</dbReference>
<evidence type="ECO:0000256" key="13">
    <source>
        <dbReference type="RuleBase" id="RU003661"/>
    </source>
</evidence>
<evidence type="ECO:0000256" key="8">
    <source>
        <dbReference type="ARBA" id="ARBA00022989"/>
    </source>
</evidence>
<comment type="function">
    <text evidence="12">Mitochondrial membrane ATP synthase (F(1)F(0) ATP synthase or Complex V) produces ATP from ADP in the presence of a proton gradient across the membrane which is generated by electron transport complexes of the respiratory chain. F-type ATPases consist of two structural domains, F(1) - containing the extramembraneous catalytic core and F(0) - containing the membrane proton channel, linked together by a central stalk and a peripheral stalk. During catalysis, ATP synthesis in the catalytic domain of F(1) is coupled via a rotary mechanism of the central stalk subunits to proton translocation. Part of the complex F(0) domain. Minor subunit located with subunit a in the membrane.</text>
</comment>
<organism evidence="15">
    <name type="scientific">Gyrostigma rhinocerontis</name>
    <dbReference type="NCBI Taxonomy" id="2583772"/>
    <lineage>
        <taxon>Eukaryota</taxon>
        <taxon>Metazoa</taxon>
        <taxon>Ecdysozoa</taxon>
        <taxon>Arthropoda</taxon>
        <taxon>Hexapoda</taxon>
        <taxon>Insecta</taxon>
        <taxon>Pterygota</taxon>
        <taxon>Neoptera</taxon>
        <taxon>Endopterygota</taxon>
        <taxon>Diptera</taxon>
        <taxon>Brachycera</taxon>
        <taxon>Muscomorpha</taxon>
        <taxon>Oestroidea</taxon>
        <taxon>Oestridae</taxon>
        <taxon>Gasterophilinae</taxon>
        <taxon>Gyrostigma</taxon>
    </lineage>
</organism>
<keyword evidence="10 13" id="KW-0496">Mitochondrion</keyword>
<dbReference type="CTD" id="4509"/>
<sequence length="53" mass="6404">MPQMAPLSWLTLAMIFSMTFIMFNVMNYYMFTPTTPKSKIVQKFTTPPFMWKW</sequence>
<gene>
    <name evidence="15" type="primary">ATP8</name>
</gene>
<evidence type="ECO:0000256" key="7">
    <source>
        <dbReference type="ARBA" id="ARBA00022781"/>
    </source>
</evidence>
<dbReference type="GeneID" id="41703690"/>
<evidence type="ECO:0000256" key="4">
    <source>
        <dbReference type="ARBA" id="ARBA00022448"/>
    </source>
</evidence>
<dbReference type="GO" id="GO:0015078">
    <property type="term" value="F:proton transmembrane transporter activity"/>
    <property type="evidence" value="ECO:0007669"/>
    <property type="project" value="InterPro"/>
</dbReference>
<evidence type="ECO:0000256" key="2">
    <source>
        <dbReference type="ARBA" id="ARBA00008892"/>
    </source>
</evidence>
<evidence type="ECO:0000256" key="5">
    <source>
        <dbReference type="ARBA" id="ARBA00022547"/>
    </source>
</evidence>
<dbReference type="EMBL" id="MK045312">
    <property type="protein sequence ID" value="QCU81303.1"/>
    <property type="molecule type" value="Genomic_DNA"/>
</dbReference>
<evidence type="ECO:0000256" key="10">
    <source>
        <dbReference type="ARBA" id="ARBA00023128"/>
    </source>
</evidence>
<evidence type="ECO:0000313" key="15">
    <source>
        <dbReference type="EMBL" id="QCU81303.1"/>
    </source>
</evidence>
<dbReference type="InterPro" id="IPR001421">
    <property type="entry name" value="ATP8_metazoa"/>
</dbReference>
<protein>
    <recommendedName>
        <fullName evidence="13">ATP synthase complex subunit 8</fullName>
    </recommendedName>
</protein>
<dbReference type="GO" id="GO:0031966">
    <property type="term" value="C:mitochondrial membrane"/>
    <property type="evidence" value="ECO:0007669"/>
    <property type="project" value="UniProtKB-SubCell"/>
</dbReference>
<keyword evidence="11 14" id="KW-0472">Membrane</keyword>
<evidence type="ECO:0000256" key="14">
    <source>
        <dbReference type="SAM" id="Phobius"/>
    </source>
</evidence>
<evidence type="ECO:0000256" key="1">
    <source>
        <dbReference type="ARBA" id="ARBA00004304"/>
    </source>
</evidence>
<keyword evidence="4 13" id="KW-0813">Transport</keyword>
<comment type="subunit">
    <text evidence="3">F-type ATPases have 2 components, CF(1) - the catalytic core - and CF(0) - the membrane proton channel.</text>
</comment>
<evidence type="ECO:0000256" key="6">
    <source>
        <dbReference type="ARBA" id="ARBA00022692"/>
    </source>
</evidence>
<dbReference type="GO" id="GO:0015986">
    <property type="term" value="P:proton motive force-driven ATP synthesis"/>
    <property type="evidence" value="ECO:0007669"/>
    <property type="project" value="InterPro"/>
</dbReference>
<keyword evidence="8 14" id="KW-1133">Transmembrane helix</keyword>
<dbReference type="RefSeq" id="YP_009640804.1">
    <property type="nucleotide sequence ID" value="NC_042379.1"/>
</dbReference>
<feature type="transmembrane region" description="Helical" evidence="14">
    <location>
        <begin position="6"/>
        <end position="29"/>
    </location>
</feature>